<reference evidence="1 2" key="1">
    <citation type="submission" date="2022-01" db="EMBL/GenBank/DDBJ databases">
        <title>A chromosomal length assembly of Cordylochernes scorpioides.</title>
        <authorList>
            <person name="Zeh D."/>
            <person name="Zeh J."/>
        </authorList>
    </citation>
    <scope>NUCLEOTIDE SEQUENCE [LARGE SCALE GENOMIC DNA]</scope>
    <source>
        <strain evidence="1">IN4F17</strain>
        <tissue evidence="1">Whole Body</tissue>
    </source>
</reference>
<name>A0ABY6L565_9ARAC</name>
<dbReference type="Proteomes" id="UP001235939">
    <property type="component" value="Chromosome 13"/>
</dbReference>
<gene>
    <name evidence="1" type="ORF">LAZ67_13002731</name>
</gene>
<keyword evidence="2" id="KW-1185">Reference proteome</keyword>
<evidence type="ECO:0000313" key="1">
    <source>
        <dbReference type="EMBL" id="UYV76133.1"/>
    </source>
</evidence>
<dbReference type="EMBL" id="CP092875">
    <property type="protein sequence ID" value="UYV76133.1"/>
    <property type="molecule type" value="Genomic_DNA"/>
</dbReference>
<proteinExistence type="predicted"/>
<evidence type="ECO:0008006" key="3">
    <source>
        <dbReference type="Google" id="ProtNLM"/>
    </source>
</evidence>
<accession>A0ABY6L565</accession>
<protein>
    <recommendedName>
        <fullName evidence="3">Reverse transcriptase</fullName>
    </recommendedName>
</protein>
<sequence length="142" mass="16462">MGLMELQIEPGFRLKIRLYIIPESRFIVDHIIEGALVCDVASRVQLLFQQPKLEHYPQINLVLLDVLKSQPHGYSPLQFGFVPCRSAENALAAINQFIDRDMEEGEKTLVISLDIRRAFDTIHRYSSLKPYERLAALRNYYN</sequence>
<organism evidence="1 2">
    <name type="scientific">Cordylochernes scorpioides</name>
    <dbReference type="NCBI Taxonomy" id="51811"/>
    <lineage>
        <taxon>Eukaryota</taxon>
        <taxon>Metazoa</taxon>
        <taxon>Ecdysozoa</taxon>
        <taxon>Arthropoda</taxon>
        <taxon>Chelicerata</taxon>
        <taxon>Arachnida</taxon>
        <taxon>Pseudoscorpiones</taxon>
        <taxon>Cheliferoidea</taxon>
        <taxon>Chernetidae</taxon>
        <taxon>Cordylochernes</taxon>
    </lineage>
</organism>
<evidence type="ECO:0000313" key="2">
    <source>
        <dbReference type="Proteomes" id="UP001235939"/>
    </source>
</evidence>